<dbReference type="AlphaFoldDB" id="A0A6P8ZLF9"/>
<protein>
    <submittedName>
        <fullName evidence="3">Uncharacterized protein LOC117643796</fullName>
    </submittedName>
</protein>
<evidence type="ECO:0000313" key="2">
    <source>
        <dbReference type="Proteomes" id="UP000515158"/>
    </source>
</evidence>
<organism evidence="3">
    <name type="scientific">Thrips palmi</name>
    <name type="common">Melon thrips</name>
    <dbReference type="NCBI Taxonomy" id="161013"/>
    <lineage>
        <taxon>Eukaryota</taxon>
        <taxon>Metazoa</taxon>
        <taxon>Ecdysozoa</taxon>
        <taxon>Arthropoda</taxon>
        <taxon>Hexapoda</taxon>
        <taxon>Insecta</taxon>
        <taxon>Pterygota</taxon>
        <taxon>Neoptera</taxon>
        <taxon>Paraneoptera</taxon>
        <taxon>Thysanoptera</taxon>
        <taxon>Terebrantia</taxon>
        <taxon>Thripoidea</taxon>
        <taxon>Thripidae</taxon>
        <taxon>Thrips</taxon>
    </lineage>
</organism>
<dbReference type="InterPro" id="IPR007110">
    <property type="entry name" value="Ig-like_dom"/>
</dbReference>
<dbReference type="InterPro" id="IPR013783">
    <property type="entry name" value="Ig-like_fold"/>
</dbReference>
<dbReference type="FunCoup" id="A0A6P8ZLF9">
    <property type="interactions" value="23"/>
</dbReference>
<dbReference type="KEGG" id="tpal:117643796"/>
<dbReference type="PROSITE" id="PS50835">
    <property type="entry name" value="IG_LIKE"/>
    <property type="match status" value="1"/>
</dbReference>
<dbReference type="RefSeq" id="XP_034238784.1">
    <property type="nucleotide sequence ID" value="XM_034382893.1"/>
</dbReference>
<dbReference type="Proteomes" id="UP000515158">
    <property type="component" value="Unplaced"/>
</dbReference>
<name>A0A6P8ZLF9_THRPL</name>
<gene>
    <name evidence="3" type="primary">LOC117643796</name>
</gene>
<dbReference type="InterPro" id="IPR036179">
    <property type="entry name" value="Ig-like_dom_sf"/>
</dbReference>
<dbReference type="Gene3D" id="2.60.40.10">
    <property type="entry name" value="Immunoglobulins"/>
    <property type="match status" value="1"/>
</dbReference>
<reference evidence="3" key="1">
    <citation type="submission" date="2025-08" db="UniProtKB">
        <authorList>
            <consortium name="RefSeq"/>
        </authorList>
    </citation>
    <scope>IDENTIFICATION</scope>
    <source>
        <tissue evidence="3">Total insect</tissue>
    </source>
</reference>
<dbReference type="InParanoid" id="A0A6P8ZLF9"/>
<evidence type="ECO:0000313" key="3">
    <source>
        <dbReference type="RefSeq" id="XP_034238784.1"/>
    </source>
</evidence>
<evidence type="ECO:0000259" key="1">
    <source>
        <dbReference type="PROSITE" id="PS50835"/>
    </source>
</evidence>
<feature type="domain" description="Ig-like" evidence="1">
    <location>
        <begin position="35"/>
        <end position="154"/>
    </location>
</feature>
<accession>A0A6P8ZLF9</accession>
<dbReference type="SUPFAM" id="SSF48726">
    <property type="entry name" value="Immunoglobulin"/>
    <property type="match status" value="1"/>
</dbReference>
<dbReference type="GeneID" id="117643796"/>
<keyword evidence="2" id="KW-1185">Reference proteome</keyword>
<dbReference type="PANTHER" id="PTHR21261">
    <property type="entry name" value="BEAT PROTEIN"/>
    <property type="match status" value="1"/>
</dbReference>
<proteinExistence type="predicted"/>
<dbReference type="PANTHER" id="PTHR21261:SF2">
    <property type="entry name" value="GH04238P-RELATED"/>
    <property type="match status" value="1"/>
</dbReference>
<sequence length="301" mass="33538">MKMEMATRPPRPEGIMTHMMLSGMLLMATIYGACPVQITHLRVPQYVANGSHAAVLDCEYQLGPRESINASGLVVKWFFNDGPAPVYQWIPPNRPQDLGLLKGRLDLSYQASKLNASRHRALYIRNPTTELSGEWKCLVSTFDDEDFMTKKMVVYSYEKQFELTQSRPGHEEAVNITCRAAGVYPEPKMALLRGGEEDSTRPRRSAVLPGVSVHTHARSGAYDIVATKVLDQEELATPTILTCELRVPSTNYTRLKSLVYYPGKLNYPYSSESADSAFAQRPLVRLFCSCLAVSILSGLLA</sequence>
<dbReference type="OrthoDB" id="6478865at2759"/>